<dbReference type="EMBL" id="CP014327">
    <property type="protein sequence ID" value="AML52609.1"/>
    <property type="molecule type" value="Genomic_DNA"/>
</dbReference>
<organism evidence="6 7">
    <name type="scientific">Falsihalocynthiibacter arcticus</name>
    <dbReference type="NCBI Taxonomy" id="1579316"/>
    <lineage>
        <taxon>Bacteria</taxon>
        <taxon>Pseudomonadati</taxon>
        <taxon>Pseudomonadota</taxon>
        <taxon>Alphaproteobacteria</taxon>
        <taxon>Rhodobacterales</taxon>
        <taxon>Roseobacteraceae</taxon>
        <taxon>Falsihalocynthiibacter</taxon>
    </lineage>
</organism>
<dbReference type="SUPFAM" id="SSF53850">
    <property type="entry name" value="Periplasmic binding protein-like II"/>
    <property type="match status" value="1"/>
</dbReference>
<comment type="similarity">
    <text evidence="1">Belongs to the LysR transcriptional regulatory family.</text>
</comment>
<dbReference type="PROSITE" id="PS50931">
    <property type="entry name" value="HTH_LYSR"/>
    <property type="match status" value="1"/>
</dbReference>
<evidence type="ECO:0000256" key="2">
    <source>
        <dbReference type="ARBA" id="ARBA00023015"/>
    </source>
</evidence>
<dbReference type="InterPro" id="IPR036390">
    <property type="entry name" value="WH_DNA-bd_sf"/>
</dbReference>
<dbReference type="GO" id="GO:0003700">
    <property type="term" value="F:DNA-binding transcription factor activity"/>
    <property type="evidence" value="ECO:0007669"/>
    <property type="project" value="InterPro"/>
</dbReference>
<dbReference type="CDD" id="cd05466">
    <property type="entry name" value="PBP2_LTTR_substrate"/>
    <property type="match status" value="1"/>
</dbReference>
<keyword evidence="4" id="KW-0804">Transcription</keyword>
<dbReference type="Gene3D" id="1.10.10.10">
    <property type="entry name" value="Winged helix-like DNA-binding domain superfamily/Winged helix DNA-binding domain"/>
    <property type="match status" value="1"/>
</dbReference>
<dbReference type="FunFam" id="1.10.10.10:FF:000001">
    <property type="entry name" value="LysR family transcriptional regulator"/>
    <property type="match status" value="1"/>
</dbReference>
<dbReference type="GO" id="GO:0005829">
    <property type="term" value="C:cytosol"/>
    <property type="evidence" value="ECO:0007669"/>
    <property type="project" value="TreeGrafter"/>
</dbReference>
<dbReference type="InterPro" id="IPR005119">
    <property type="entry name" value="LysR_subst-bd"/>
</dbReference>
<dbReference type="InterPro" id="IPR050950">
    <property type="entry name" value="HTH-type_LysR_regulators"/>
</dbReference>
<dbReference type="Pfam" id="PF00126">
    <property type="entry name" value="HTH_1"/>
    <property type="match status" value="1"/>
</dbReference>
<sequence>MNLSQIRVLVAVSDTGSLTAAAQRLGLSQSGVSQALAALETHLGVMLISRTQRGAEATAIGDEVLAEARDVLASLDRIKRATDLARGVEQGRLRLAAFPSVFHTLLPPLLRRFQELHPGIEVVTLEASDTEIEAWLAAGTVDLGVTAVESYSATQFPLGQDDWVAVLPSGHAIATAPIHSVSLARLSNEPFILATGGCTIHAGSLAETLGCGLQDVRMEVRDWISSFALVREGLGVTVVPEPTLPSDRRGIRVLPLKEDLHRYFALKPSFLAQNNPAVSAFLNLARSQVQMLQTSNSEKLLV</sequence>
<proteinExistence type="inferred from homology"/>
<dbReference type="Gene3D" id="3.40.190.290">
    <property type="match status" value="1"/>
</dbReference>
<gene>
    <name evidence="6" type="ORF">RC74_16220</name>
</gene>
<feature type="domain" description="HTH lysR-type" evidence="5">
    <location>
        <begin position="1"/>
        <end position="58"/>
    </location>
</feature>
<dbReference type="PANTHER" id="PTHR30419:SF24">
    <property type="entry name" value="HTH-TYPE TRANSCRIPTIONAL REGULATOR CZCR"/>
    <property type="match status" value="1"/>
</dbReference>
<keyword evidence="2" id="KW-0805">Transcription regulation</keyword>
<name>A0A126V4I9_9RHOB</name>
<dbReference type="PANTHER" id="PTHR30419">
    <property type="entry name" value="HTH-TYPE TRANSCRIPTIONAL REGULATOR YBHD"/>
    <property type="match status" value="1"/>
</dbReference>
<accession>A0A126V4I9</accession>
<evidence type="ECO:0000313" key="7">
    <source>
        <dbReference type="Proteomes" id="UP000070371"/>
    </source>
</evidence>
<evidence type="ECO:0000259" key="5">
    <source>
        <dbReference type="PROSITE" id="PS50931"/>
    </source>
</evidence>
<dbReference type="AlphaFoldDB" id="A0A126V4I9"/>
<protein>
    <recommendedName>
        <fullName evidence="5">HTH lysR-type domain-containing protein</fullName>
    </recommendedName>
</protein>
<dbReference type="STRING" id="1579316.RC74_16220"/>
<dbReference type="InterPro" id="IPR000847">
    <property type="entry name" value="LysR_HTH_N"/>
</dbReference>
<dbReference type="RefSeq" id="WP_039003618.1">
    <property type="nucleotide sequence ID" value="NZ_CP014327.1"/>
</dbReference>
<dbReference type="KEGG" id="hat:RC74_16220"/>
<dbReference type="Proteomes" id="UP000070371">
    <property type="component" value="Chromosome"/>
</dbReference>
<dbReference type="OrthoDB" id="3252676at2"/>
<evidence type="ECO:0000256" key="4">
    <source>
        <dbReference type="ARBA" id="ARBA00023163"/>
    </source>
</evidence>
<dbReference type="InterPro" id="IPR036388">
    <property type="entry name" value="WH-like_DNA-bd_sf"/>
</dbReference>
<keyword evidence="7" id="KW-1185">Reference proteome</keyword>
<dbReference type="Pfam" id="PF03466">
    <property type="entry name" value="LysR_substrate"/>
    <property type="match status" value="1"/>
</dbReference>
<keyword evidence="3" id="KW-0238">DNA-binding</keyword>
<dbReference type="SUPFAM" id="SSF46785">
    <property type="entry name" value="Winged helix' DNA-binding domain"/>
    <property type="match status" value="1"/>
</dbReference>
<evidence type="ECO:0000313" key="6">
    <source>
        <dbReference type="EMBL" id="AML52609.1"/>
    </source>
</evidence>
<dbReference type="PRINTS" id="PR00039">
    <property type="entry name" value="HTHLYSR"/>
</dbReference>
<evidence type="ECO:0000256" key="1">
    <source>
        <dbReference type="ARBA" id="ARBA00009437"/>
    </source>
</evidence>
<dbReference type="GO" id="GO:0003677">
    <property type="term" value="F:DNA binding"/>
    <property type="evidence" value="ECO:0007669"/>
    <property type="project" value="UniProtKB-KW"/>
</dbReference>
<evidence type="ECO:0000256" key="3">
    <source>
        <dbReference type="ARBA" id="ARBA00023125"/>
    </source>
</evidence>
<reference evidence="6 7" key="1">
    <citation type="submission" date="2016-02" db="EMBL/GenBank/DDBJ databases">
        <title>Complete genome sequence of Halocynthiibacter arcticus PAMC 20958t from arctic marine sediment.</title>
        <authorList>
            <person name="Lee Y.M."/>
            <person name="Baek K."/>
            <person name="Lee H.K."/>
            <person name="Shin S.C."/>
        </authorList>
    </citation>
    <scope>NUCLEOTIDE SEQUENCE [LARGE SCALE GENOMIC DNA]</scope>
    <source>
        <strain evidence="6">PAMC 20958</strain>
    </source>
</reference>